<name>A0A6C0C9A4_9ZZZZ</name>
<reference evidence="1" key="1">
    <citation type="journal article" date="2020" name="Nature">
        <title>Giant virus diversity and host interactions through global metagenomics.</title>
        <authorList>
            <person name="Schulz F."/>
            <person name="Roux S."/>
            <person name="Paez-Espino D."/>
            <person name="Jungbluth S."/>
            <person name="Walsh D.A."/>
            <person name="Denef V.J."/>
            <person name="McMahon K.D."/>
            <person name="Konstantinidis K.T."/>
            <person name="Eloe-Fadrosh E.A."/>
            <person name="Kyrpides N.C."/>
            <person name="Woyke T."/>
        </authorList>
    </citation>
    <scope>NUCLEOTIDE SEQUENCE</scope>
    <source>
        <strain evidence="1">GVMAG-M-3300020192-26</strain>
    </source>
</reference>
<sequence>MEQVIESVPLPLETFDDSDVPSLTTYLQYAWLGYVGGEIDDESNR</sequence>
<dbReference type="EMBL" id="MN739357">
    <property type="protein sequence ID" value="QHT00672.1"/>
    <property type="molecule type" value="Genomic_DNA"/>
</dbReference>
<organism evidence="1">
    <name type="scientific">viral metagenome</name>
    <dbReference type="NCBI Taxonomy" id="1070528"/>
    <lineage>
        <taxon>unclassified sequences</taxon>
        <taxon>metagenomes</taxon>
        <taxon>organismal metagenomes</taxon>
    </lineage>
</organism>
<evidence type="ECO:0000313" key="1">
    <source>
        <dbReference type="EMBL" id="QHT00672.1"/>
    </source>
</evidence>
<dbReference type="AlphaFoldDB" id="A0A6C0C9A4"/>
<protein>
    <submittedName>
        <fullName evidence="1">Uncharacterized protein</fullName>
    </submittedName>
</protein>
<accession>A0A6C0C9A4</accession>
<proteinExistence type="predicted"/>